<dbReference type="Proteomes" id="UP000324853">
    <property type="component" value="Unassembled WGS sequence"/>
</dbReference>
<dbReference type="EMBL" id="VSSR01000069">
    <property type="protein sequence ID" value="TYL74888.1"/>
    <property type="molecule type" value="Genomic_DNA"/>
</dbReference>
<gene>
    <name evidence="1" type="ORF">FXB38_34060</name>
</gene>
<comment type="caution">
    <text evidence="1">The sequence shown here is derived from an EMBL/GenBank/DDBJ whole genome shotgun (WGS) entry which is preliminary data.</text>
</comment>
<dbReference type="OrthoDB" id="9795573at2"/>
<keyword evidence="2" id="KW-1185">Reference proteome</keyword>
<reference evidence="1 2" key="1">
    <citation type="submission" date="2019-08" db="EMBL/GenBank/DDBJ databases">
        <title>Bradyrhizobium hipponensis sp. nov., a rhizobium isolated from a Lupinus angustifolius root nodule in Tunisia.</title>
        <authorList>
            <person name="Off K."/>
            <person name="Rejili M."/>
            <person name="Mars M."/>
            <person name="Brachmann A."/>
            <person name="Marin M."/>
        </authorList>
    </citation>
    <scope>NUCLEOTIDE SEQUENCE [LARGE SCALE GENOMIC DNA]</scope>
    <source>
        <strain evidence="1 2">CTAW11</strain>
    </source>
</reference>
<dbReference type="AlphaFoldDB" id="A0A5S4W3U4"/>
<sequence>MFSSEPRHPICWHFCWYRENKRSRRLSLFKDAKARDGDVVELQLAHLNNSTVEGLYKKHGPLALIGSRTKLM</sequence>
<organism evidence="1 2">
    <name type="scientific">Bradyrhizobium cytisi</name>
    <dbReference type="NCBI Taxonomy" id="515489"/>
    <lineage>
        <taxon>Bacteria</taxon>
        <taxon>Pseudomonadati</taxon>
        <taxon>Pseudomonadota</taxon>
        <taxon>Alphaproteobacteria</taxon>
        <taxon>Hyphomicrobiales</taxon>
        <taxon>Nitrobacteraceae</taxon>
        <taxon>Bradyrhizobium</taxon>
    </lineage>
</organism>
<accession>A0A5S4W3U4</accession>
<proteinExistence type="predicted"/>
<protein>
    <submittedName>
        <fullName evidence="1">Uncharacterized protein</fullName>
    </submittedName>
</protein>
<name>A0A5S4W3U4_9BRAD</name>
<evidence type="ECO:0000313" key="1">
    <source>
        <dbReference type="EMBL" id="TYL74888.1"/>
    </source>
</evidence>
<evidence type="ECO:0000313" key="2">
    <source>
        <dbReference type="Proteomes" id="UP000324853"/>
    </source>
</evidence>